<dbReference type="Pfam" id="PF07980">
    <property type="entry name" value="SusD_RagB"/>
    <property type="match status" value="1"/>
</dbReference>
<dbReference type="OrthoDB" id="5694214at2"/>
<evidence type="ECO:0000313" key="9">
    <source>
        <dbReference type="EMBL" id="SHE70990.1"/>
    </source>
</evidence>
<evidence type="ECO:0000313" key="10">
    <source>
        <dbReference type="Proteomes" id="UP000184480"/>
    </source>
</evidence>
<protein>
    <submittedName>
        <fullName evidence="9">Starch-binding associating with outer membrane</fullName>
    </submittedName>
</protein>
<dbReference type="EMBL" id="FQUC01000002">
    <property type="protein sequence ID" value="SHE70990.1"/>
    <property type="molecule type" value="Genomic_DNA"/>
</dbReference>
<dbReference type="Proteomes" id="UP000184480">
    <property type="component" value="Unassembled WGS sequence"/>
</dbReference>
<dbReference type="InterPro" id="IPR011990">
    <property type="entry name" value="TPR-like_helical_dom_sf"/>
</dbReference>
<dbReference type="InterPro" id="IPR012944">
    <property type="entry name" value="SusD_RagB_dom"/>
</dbReference>
<keyword evidence="5" id="KW-0998">Cell outer membrane</keyword>
<dbReference type="RefSeq" id="WP_062177071.1">
    <property type="nucleotide sequence ID" value="NZ_BBXL01000002.1"/>
</dbReference>
<evidence type="ECO:0000259" key="7">
    <source>
        <dbReference type="Pfam" id="PF07980"/>
    </source>
</evidence>
<keyword evidence="4" id="KW-0472">Membrane</keyword>
<proteinExistence type="inferred from homology"/>
<sequence length="533" mass="60373">MKKFIYSLLLISIILSSCSDSFLDRTPEGDYNVDNYYTSDEALTAATAPLYNRAWFNYNERCIIPIGSLRANEAYNPYMYPEFTTFQVTALTPLLSSAWSAFYSVVTMSNSIIENVNTKSTNDVTESAKLKAVAEARLMRGIAYFNMVRLWGPVILFENNETVVNNPIQPLHKEEDVFQFIINDLTYAANNLPEKPSQKGRATSWAAKGFLAKVYLARSGWDKSTRDQADLEMAKTYAADVCENSGLNLLSNYEDLFKYKFNNNDESLLAMQWVPLGDWYTKNTLYADLCFSSEITGGIGVWGAPAGTLDQMKQYVQADTLRRNASFFTNGSYYPYINIAEGGYTYTHTSAHNKKGCIGGPDDDNDGKVESMSSPLNTYLIRLADVYLIYAEACLGNSESLSSGPGLEYFNKLHDRAKIARLNSITLDDIIRERRCEFAMEFVNWYDMTTWYKWKPTKMLQYFNSQDRGAICDNITKDKDGNLVFGLEDGSEITRPNIVIEVTAKNIFFPYPESDVIQNPLLNEAPQSYNFNE</sequence>
<dbReference type="AlphaFoldDB" id="A0A1M4VQ56"/>
<dbReference type="Gene3D" id="1.25.40.390">
    <property type="match status" value="1"/>
</dbReference>
<dbReference type="InterPro" id="IPR033985">
    <property type="entry name" value="SusD-like_N"/>
</dbReference>
<gene>
    <name evidence="9" type="ORF">SAMN05444362_1029</name>
</gene>
<evidence type="ECO:0000256" key="4">
    <source>
        <dbReference type="ARBA" id="ARBA00023136"/>
    </source>
</evidence>
<dbReference type="PROSITE" id="PS51257">
    <property type="entry name" value="PROKAR_LIPOPROTEIN"/>
    <property type="match status" value="1"/>
</dbReference>
<dbReference type="Pfam" id="PF14322">
    <property type="entry name" value="SusD-like_3"/>
    <property type="match status" value="1"/>
</dbReference>
<organism evidence="9 10">
    <name type="scientific">Dysgonomonas macrotermitis</name>
    <dbReference type="NCBI Taxonomy" id="1346286"/>
    <lineage>
        <taxon>Bacteria</taxon>
        <taxon>Pseudomonadati</taxon>
        <taxon>Bacteroidota</taxon>
        <taxon>Bacteroidia</taxon>
        <taxon>Bacteroidales</taxon>
        <taxon>Dysgonomonadaceae</taxon>
        <taxon>Dysgonomonas</taxon>
    </lineage>
</organism>
<comment type="subcellular location">
    <subcellularLocation>
        <location evidence="1">Cell outer membrane</location>
    </subcellularLocation>
</comment>
<comment type="similarity">
    <text evidence="2">Belongs to the SusD family.</text>
</comment>
<accession>A0A1M4VQ56</accession>
<dbReference type="STRING" id="1346286.SAMN05444362_1029"/>
<evidence type="ECO:0000256" key="1">
    <source>
        <dbReference type="ARBA" id="ARBA00004442"/>
    </source>
</evidence>
<evidence type="ECO:0000256" key="6">
    <source>
        <dbReference type="SAM" id="SignalP"/>
    </source>
</evidence>
<feature type="signal peptide" evidence="6">
    <location>
        <begin position="1"/>
        <end position="19"/>
    </location>
</feature>
<reference evidence="10" key="1">
    <citation type="submission" date="2016-11" db="EMBL/GenBank/DDBJ databases">
        <authorList>
            <person name="Varghese N."/>
            <person name="Submissions S."/>
        </authorList>
    </citation>
    <scope>NUCLEOTIDE SEQUENCE [LARGE SCALE GENOMIC DNA]</scope>
    <source>
        <strain evidence="10">DSM 27370</strain>
    </source>
</reference>
<keyword evidence="10" id="KW-1185">Reference proteome</keyword>
<dbReference type="GO" id="GO:0009279">
    <property type="term" value="C:cell outer membrane"/>
    <property type="evidence" value="ECO:0007669"/>
    <property type="project" value="UniProtKB-SubCell"/>
</dbReference>
<feature type="domain" description="SusD-like N-terminal" evidence="8">
    <location>
        <begin position="22"/>
        <end position="216"/>
    </location>
</feature>
<feature type="domain" description="RagB/SusD" evidence="7">
    <location>
        <begin position="255"/>
        <end position="526"/>
    </location>
</feature>
<evidence type="ECO:0000256" key="2">
    <source>
        <dbReference type="ARBA" id="ARBA00006275"/>
    </source>
</evidence>
<evidence type="ECO:0000256" key="5">
    <source>
        <dbReference type="ARBA" id="ARBA00023237"/>
    </source>
</evidence>
<keyword evidence="3 6" id="KW-0732">Signal</keyword>
<evidence type="ECO:0000256" key="3">
    <source>
        <dbReference type="ARBA" id="ARBA00022729"/>
    </source>
</evidence>
<dbReference type="SUPFAM" id="SSF48452">
    <property type="entry name" value="TPR-like"/>
    <property type="match status" value="1"/>
</dbReference>
<name>A0A1M4VQ56_9BACT</name>
<evidence type="ECO:0000259" key="8">
    <source>
        <dbReference type="Pfam" id="PF14322"/>
    </source>
</evidence>
<feature type="chain" id="PRO_5009907939" evidence="6">
    <location>
        <begin position="20"/>
        <end position="533"/>
    </location>
</feature>